<dbReference type="InterPro" id="IPR005818">
    <property type="entry name" value="Histone_H1/H5_H15"/>
</dbReference>
<feature type="compositionally biased region" description="Basic residues" evidence="4">
    <location>
        <begin position="185"/>
        <end position="201"/>
    </location>
</feature>
<feature type="region of interest" description="Disordered" evidence="4">
    <location>
        <begin position="263"/>
        <end position="364"/>
    </location>
</feature>
<dbReference type="AlphaFoldDB" id="A0A2Z7CHK5"/>
<feature type="compositionally biased region" description="Polar residues" evidence="4">
    <location>
        <begin position="144"/>
        <end position="162"/>
    </location>
</feature>
<feature type="compositionally biased region" description="Low complexity" evidence="4">
    <location>
        <begin position="13"/>
        <end position="26"/>
    </location>
</feature>
<organism evidence="6 7">
    <name type="scientific">Dorcoceras hygrometricum</name>
    <dbReference type="NCBI Taxonomy" id="472368"/>
    <lineage>
        <taxon>Eukaryota</taxon>
        <taxon>Viridiplantae</taxon>
        <taxon>Streptophyta</taxon>
        <taxon>Embryophyta</taxon>
        <taxon>Tracheophyta</taxon>
        <taxon>Spermatophyta</taxon>
        <taxon>Magnoliopsida</taxon>
        <taxon>eudicotyledons</taxon>
        <taxon>Gunneridae</taxon>
        <taxon>Pentapetalae</taxon>
        <taxon>asterids</taxon>
        <taxon>lamiids</taxon>
        <taxon>Lamiales</taxon>
        <taxon>Gesneriaceae</taxon>
        <taxon>Didymocarpoideae</taxon>
        <taxon>Trichosporeae</taxon>
        <taxon>Loxocarpinae</taxon>
        <taxon>Dorcoceras</taxon>
    </lineage>
</organism>
<keyword evidence="7" id="KW-1185">Reference proteome</keyword>
<sequence length="421" mass="44004">MASHPTTTDLNVPEAAPAAAPASDPEPVLPVVDNHPHYSQLITDAIASLNERDGSSKRAISKHIEAHHPNLPPAHSSLLTAHLKLLRDGGRILMVKKSYKLASSPPEPPVSVNEADDSVGQKKRRGRPPKRKSVQDAVPVFGEQSINGNPVSDTTPQMQNAASGPLGSVNVDVGAPVVGGTSGGRGRRPKQGGVKRGRGRPKLSGAVQSTVGRSKGRPKKNDAPVITGTGRRRGRQRKGANLDGGVAAVDSATMGSVAVVVGTGDASTVPGNGLSQVGGKRRGRPPKSGNDVKRVRKVATGGASNVAGGKLSQVARKRRGRPPKEIAAGNEVKKPRKLSGKPLGRPKKNASAEGSQTPVDPQQINSLDLRGKLQYVQSRIKQTVSIIKPHLNSETASNALQELETLAEMDVNTLLNIPPQS</sequence>
<dbReference type="SUPFAM" id="SSF46785">
    <property type="entry name" value="Winged helix' DNA-binding domain"/>
    <property type="match status" value="1"/>
</dbReference>
<dbReference type="GO" id="GO:0030261">
    <property type="term" value="P:chromosome condensation"/>
    <property type="evidence" value="ECO:0007669"/>
    <property type="project" value="TreeGrafter"/>
</dbReference>
<dbReference type="InterPro" id="IPR036388">
    <property type="entry name" value="WH-like_DNA-bd_sf"/>
</dbReference>
<evidence type="ECO:0000256" key="3">
    <source>
        <dbReference type="ARBA" id="ARBA00023242"/>
    </source>
</evidence>
<dbReference type="GO" id="GO:0031492">
    <property type="term" value="F:nucleosomal DNA binding"/>
    <property type="evidence" value="ECO:0007669"/>
    <property type="project" value="TreeGrafter"/>
</dbReference>
<gene>
    <name evidence="6" type="ORF">F511_10617</name>
</gene>
<feature type="compositionally biased region" description="Basic residues" evidence="4">
    <location>
        <begin position="334"/>
        <end position="348"/>
    </location>
</feature>
<feature type="compositionally biased region" description="Basic residues" evidence="4">
    <location>
        <begin position="121"/>
        <end position="132"/>
    </location>
</feature>
<dbReference type="CDD" id="cd00073">
    <property type="entry name" value="H15"/>
    <property type="match status" value="1"/>
</dbReference>
<evidence type="ECO:0000313" key="6">
    <source>
        <dbReference type="EMBL" id="KZV46512.1"/>
    </source>
</evidence>
<dbReference type="Pfam" id="PF00538">
    <property type="entry name" value="Linker_histone"/>
    <property type="match status" value="1"/>
</dbReference>
<dbReference type="PANTHER" id="PTHR11467:SF29">
    <property type="entry name" value="OS03G0711600 PROTEIN"/>
    <property type="match status" value="1"/>
</dbReference>
<dbReference type="EMBL" id="KQ995661">
    <property type="protein sequence ID" value="KZV46512.1"/>
    <property type="molecule type" value="Genomic_DNA"/>
</dbReference>
<dbReference type="PRINTS" id="PR00929">
    <property type="entry name" value="ATHOOK"/>
</dbReference>
<feature type="domain" description="H15" evidence="5">
    <location>
        <begin position="34"/>
        <end position="103"/>
    </location>
</feature>
<keyword evidence="2" id="KW-0238">DNA-binding</keyword>
<evidence type="ECO:0000256" key="1">
    <source>
        <dbReference type="ARBA" id="ARBA00004123"/>
    </source>
</evidence>
<dbReference type="GO" id="GO:0000786">
    <property type="term" value="C:nucleosome"/>
    <property type="evidence" value="ECO:0007669"/>
    <property type="project" value="InterPro"/>
</dbReference>
<dbReference type="OrthoDB" id="1110759at2759"/>
<name>A0A2Z7CHK5_9LAMI</name>
<dbReference type="InterPro" id="IPR036390">
    <property type="entry name" value="WH_DNA-bd_sf"/>
</dbReference>
<accession>A0A2Z7CHK5</accession>
<proteinExistence type="predicted"/>
<dbReference type="InterPro" id="IPR017956">
    <property type="entry name" value="AT_hook_DNA-bd_motif"/>
</dbReference>
<dbReference type="Gene3D" id="1.10.10.10">
    <property type="entry name" value="Winged helix-like DNA-binding domain superfamily/Winged helix DNA-binding domain"/>
    <property type="match status" value="1"/>
</dbReference>
<dbReference type="PROSITE" id="PS51504">
    <property type="entry name" value="H15"/>
    <property type="match status" value="1"/>
</dbReference>
<evidence type="ECO:0000256" key="4">
    <source>
        <dbReference type="SAM" id="MobiDB-lite"/>
    </source>
</evidence>
<dbReference type="SMART" id="SM00526">
    <property type="entry name" value="H15"/>
    <property type="match status" value="1"/>
</dbReference>
<comment type="subcellular location">
    <subcellularLocation>
        <location evidence="1">Nucleus</location>
    </subcellularLocation>
</comment>
<protein>
    <submittedName>
        <fullName evidence="6">Basic salivary proline-rich protein 1-like</fullName>
    </submittedName>
</protein>
<dbReference type="GO" id="GO:0045910">
    <property type="term" value="P:negative regulation of DNA recombination"/>
    <property type="evidence" value="ECO:0007669"/>
    <property type="project" value="TreeGrafter"/>
</dbReference>
<evidence type="ECO:0000256" key="2">
    <source>
        <dbReference type="ARBA" id="ARBA00023125"/>
    </source>
</evidence>
<feature type="region of interest" description="Disordered" evidence="4">
    <location>
        <begin position="101"/>
        <end position="241"/>
    </location>
</feature>
<dbReference type="SMART" id="SM00384">
    <property type="entry name" value="AT_hook"/>
    <property type="match status" value="7"/>
</dbReference>
<dbReference type="PANTHER" id="PTHR11467">
    <property type="entry name" value="HISTONE H1"/>
    <property type="match status" value="1"/>
</dbReference>
<evidence type="ECO:0000313" key="7">
    <source>
        <dbReference type="Proteomes" id="UP000250235"/>
    </source>
</evidence>
<reference evidence="6 7" key="1">
    <citation type="journal article" date="2015" name="Proc. Natl. Acad. Sci. U.S.A.">
        <title>The resurrection genome of Boea hygrometrica: A blueprint for survival of dehydration.</title>
        <authorList>
            <person name="Xiao L."/>
            <person name="Yang G."/>
            <person name="Zhang L."/>
            <person name="Yang X."/>
            <person name="Zhao S."/>
            <person name="Ji Z."/>
            <person name="Zhou Q."/>
            <person name="Hu M."/>
            <person name="Wang Y."/>
            <person name="Chen M."/>
            <person name="Xu Y."/>
            <person name="Jin H."/>
            <person name="Xiao X."/>
            <person name="Hu G."/>
            <person name="Bao F."/>
            <person name="Hu Y."/>
            <person name="Wan P."/>
            <person name="Li L."/>
            <person name="Deng X."/>
            <person name="Kuang T."/>
            <person name="Xiang C."/>
            <person name="Zhu J.K."/>
            <person name="Oliver M.J."/>
            <person name="He Y."/>
        </authorList>
    </citation>
    <scope>NUCLEOTIDE SEQUENCE [LARGE SCALE GENOMIC DNA]</scope>
    <source>
        <strain evidence="7">cv. XS01</strain>
    </source>
</reference>
<feature type="compositionally biased region" description="Polar residues" evidence="4">
    <location>
        <begin position="265"/>
        <end position="275"/>
    </location>
</feature>
<feature type="compositionally biased region" description="Polar residues" evidence="4">
    <location>
        <begin position="1"/>
        <end position="10"/>
    </location>
</feature>
<feature type="compositionally biased region" description="Polar residues" evidence="4">
    <location>
        <begin position="352"/>
        <end position="364"/>
    </location>
</feature>
<dbReference type="GO" id="GO:0003690">
    <property type="term" value="F:double-stranded DNA binding"/>
    <property type="evidence" value="ECO:0007669"/>
    <property type="project" value="TreeGrafter"/>
</dbReference>
<dbReference type="GO" id="GO:0006334">
    <property type="term" value="P:nucleosome assembly"/>
    <property type="evidence" value="ECO:0007669"/>
    <property type="project" value="InterPro"/>
</dbReference>
<keyword evidence="3" id="KW-0539">Nucleus</keyword>
<evidence type="ECO:0000259" key="5">
    <source>
        <dbReference type="PROSITE" id="PS51504"/>
    </source>
</evidence>
<dbReference type="Proteomes" id="UP000250235">
    <property type="component" value="Unassembled WGS sequence"/>
</dbReference>
<feature type="region of interest" description="Disordered" evidence="4">
    <location>
        <begin position="1"/>
        <end position="33"/>
    </location>
</feature>
<dbReference type="GO" id="GO:0005730">
    <property type="term" value="C:nucleolus"/>
    <property type="evidence" value="ECO:0007669"/>
    <property type="project" value="TreeGrafter"/>
</dbReference>